<proteinExistence type="predicted"/>
<dbReference type="EMBL" id="RPHB01000010">
    <property type="protein sequence ID" value="MBW3470003.1"/>
    <property type="molecule type" value="Genomic_DNA"/>
</dbReference>
<protein>
    <submittedName>
        <fullName evidence="1">Uncharacterized protein</fullName>
    </submittedName>
</protein>
<comment type="caution">
    <text evidence="1">The sequence shown here is derived from an EMBL/GenBank/DDBJ whole genome shotgun (WGS) entry which is preliminary data.</text>
</comment>
<dbReference type="AlphaFoldDB" id="A0A951J4T7"/>
<name>A0A951J4T7_9BACT</name>
<accession>A0A951J4T7</accession>
<reference evidence="1 2" key="1">
    <citation type="journal article" date="2020" name="Syst. Appl. Microbiol.">
        <title>Arthrospiribacter ruber gen. nov., sp. nov., a novel bacterium isolated from Arthrospira cultures.</title>
        <authorList>
            <person name="Waleron M."/>
            <person name="Misztak A."/>
            <person name="Waleron M.M."/>
            <person name="Furmaniak M."/>
            <person name="Mrozik A."/>
            <person name="Waleron K."/>
        </authorList>
    </citation>
    <scope>NUCLEOTIDE SEQUENCE [LARGE SCALE GENOMIC DNA]</scope>
    <source>
        <strain evidence="1 2">DPMB0001</strain>
    </source>
</reference>
<evidence type="ECO:0000313" key="1">
    <source>
        <dbReference type="EMBL" id="MBW3470003.1"/>
    </source>
</evidence>
<sequence>MLPLKNNYRNMKLKIVFTFIVLFLAINLAFPQNLEDTESKSTVRVSAFDGVFAFGFVNGGGFTNFTGPNINMTYGHHKYILSALPSLRYKRDRSEPRNAFVTLNLGVGFTYSYKLFAIQIPLYYNPKTATENGEWHVGIGLGMRLNYL</sequence>
<keyword evidence="2" id="KW-1185">Reference proteome</keyword>
<organism evidence="1 2">
    <name type="scientific">Arthrospiribacter ruber</name>
    <dbReference type="NCBI Taxonomy" id="2487934"/>
    <lineage>
        <taxon>Bacteria</taxon>
        <taxon>Pseudomonadati</taxon>
        <taxon>Bacteroidota</taxon>
        <taxon>Cytophagia</taxon>
        <taxon>Cytophagales</taxon>
        <taxon>Cyclobacteriaceae</taxon>
        <taxon>Arthrospiribacter</taxon>
    </lineage>
</organism>
<dbReference type="Proteomes" id="UP000727490">
    <property type="component" value="Unassembled WGS sequence"/>
</dbReference>
<evidence type="ECO:0000313" key="2">
    <source>
        <dbReference type="Proteomes" id="UP000727490"/>
    </source>
</evidence>
<gene>
    <name evidence="1" type="ORF">EGN73_19590</name>
</gene>